<keyword evidence="3" id="KW-1185">Reference proteome</keyword>
<sequence>MSQRYDIIFLCPKFFEYEEKYAAALNHSQRVYSVFYDENDFFLPNIFVRIANFILSRVFFWRGGPQACVKYNRLLNHFMLRNKHGFQRFIIKKMESISADNLVIIKGFGIDGDFIQKLRQSNNIKHVTLYQWDSIIRFPSVLDVYPYIDRVITYNKKDMTFYPLSEHFPTPTDLTIAEDSIFSDEKYDFCYVGSFTQYRYKKLIYIAKMLSASGFTYDFRLVTKSKFIERFCNFTTRERVPLLSLNAIYLNAKCVLEIPHPGDEGITQRVLHAISLNKKILVYGAKNYSNYEHVSDSIYYVNSVNDFNKNVLSSFVLKNASVKKDVLSMYSYSAWAKMVINNESV</sequence>
<reference evidence="3 4" key="1">
    <citation type="submission" date="2020-07" db="EMBL/GenBank/DDBJ databases">
        <title>Characterization of Pectobacterium aroidearum strains causing soft rot on Amorphophallus konjac.</title>
        <authorList>
            <person name="Xie H."/>
        </authorList>
    </citation>
    <scope>NUCLEOTIDE SEQUENCE [LARGE SCALE GENOMIC DNA]</scope>
    <source>
        <strain evidence="2 3">MY10</strain>
        <strain evidence="1 4">MY7</strain>
    </source>
</reference>
<dbReference type="AlphaFoldDB" id="A0AAW3ST10"/>
<evidence type="ECO:0000313" key="3">
    <source>
        <dbReference type="Proteomes" id="UP000530038"/>
    </source>
</evidence>
<dbReference type="RefSeq" id="WP_181829423.1">
    <property type="nucleotide sequence ID" value="NZ_CP104757.1"/>
</dbReference>
<accession>A0AAW3ST10</accession>
<dbReference type="Proteomes" id="UP000557749">
    <property type="component" value="Unassembled WGS sequence"/>
</dbReference>
<protein>
    <recommendedName>
        <fullName evidence="5">Glycosyltransferase family 1 protein</fullName>
    </recommendedName>
</protein>
<dbReference type="EMBL" id="JACERJ010000001">
    <property type="protein sequence ID" value="MBA5202747.1"/>
    <property type="molecule type" value="Genomic_DNA"/>
</dbReference>
<evidence type="ECO:0000313" key="2">
    <source>
        <dbReference type="EMBL" id="MBA5232494.1"/>
    </source>
</evidence>
<dbReference type="Proteomes" id="UP000530038">
    <property type="component" value="Unassembled WGS sequence"/>
</dbReference>
<evidence type="ECO:0000313" key="4">
    <source>
        <dbReference type="Proteomes" id="UP000557749"/>
    </source>
</evidence>
<evidence type="ECO:0008006" key="5">
    <source>
        <dbReference type="Google" id="ProtNLM"/>
    </source>
</evidence>
<organism evidence="1 4">
    <name type="scientific">Pectobacterium aroidearum</name>
    <dbReference type="NCBI Taxonomy" id="1201031"/>
    <lineage>
        <taxon>Bacteria</taxon>
        <taxon>Pseudomonadati</taxon>
        <taxon>Pseudomonadota</taxon>
        <taxon>Gammaproteobacteria</taxon>
        <taxon>Enterobacterales</taxon>
        <taxon>Pectobacteriaceae</taxon>
        <taxon>Pectobacterium</taxon>
    </lineage>
</organism>
<evidence type="ECO:0000313" key="1">
    <source>
        <dbReference type="EMBL" id="MBA5202747.1"/>
    </source>
</evidence>
<dbReference type="EMBL" id="JACERK010000004">
    <property type="protein sequence ID" value="MBA5232494.1"/>
    <property type="molecule type" value="Genomic_DNA"/>
</dbReference>
<gene>
    <name evidence="2" type="ORF">H2Y56_10235</name>
    <name evidence="1" type="ORF">H2Y57_03405</name>
</gene>
<proteinExistence type="predicted"/>
<name>A0AAW3ST10_9GAMM</name>
<comment type="caution">
    <text evidence="1">The sequence shown here is derived from an EMBL/GenBank/DDBJ whole genome shotgun (WGS) entry which is preliminary data.</text>
</comment>